<feature type="transmembrane region" description="Helical" evidence="1">
    <location>
        <begin position="47"/>
        <end position="65"/>
    </location>
</feature>
<feature type="transmembrane region" description="Helical" evidence="1">
    <location>
        <begin position="72"/>
        <end position="92"/>
    </location>
</feature>
<gene>
    <name evidence="2" type="ORF">EIK79_14500</name>
</gene>
<dbReference type="AlphaFoldDB" id="A0A3P3R611"/>
<feature type="transmembrane region" description="Helical" evidence="1">
    <location>
        <begin position="12"/>
        <end position="35"/>
    </location>
</feature>
<sequence length="140" mass="14945">MVINDRTRRAITAAVLTWAGGMAVLAVAGLAAGVWRLSDLWDRAGAAFLSEFGLIAIVGTFLLVGGPVFLRIRYALVAPIIGFVCYVAYWAFLGVTTGVGVSALYVGILYGPYALVGIAVLTALEWVVRLGRQRRVESVQ</sequence>
<proteinExistence type="predicted"/>
<name>A0A3P3R611_9EURY</name>
<reference evidence="2 3" key="1">
    <citation type="submission" date="2018-11" db="EMBL/GenBank/DDBJ databases">
        <title>Taxonoimc description of Halomarina strain SPP-AMP-1.</title>
        <authorList>
            <person name="Pal Y."/>
            <person name="Srinivasana K."/>
            <person name="Verma A."/>
            <person name="Kumar P."/>
        </authorList>
    </citation>
    <scope>NUCLEOTIDE SEQUENCE [LARGE SCALE GENOMIC DNA]</scope>
    <source>
        <strain evidence="2 3">SPP-AMP-1</strain>
    </source>
</reference>
<accession>A0A3P3R611</accession>
<keyword evidence="3" id="KW-1185">Reference proteome</keyword>
<dbReference type="Proteomes" id="UP000282322">
    <property type="component" value="Unassembled WGS sequence"/>
</dbReference>
<dbReference type="RefSeq" id="WP_124955928.1">
    <property type="nucleotide sequence ID" value="NZ_RRCH01000031.1"/>
</dbReference>
<keyword evidence="1" id="KW-0812">Transmembrane</keyword>
<protein>
    <submittedName>
        <fullName evidence="2">Uncharacterized protein</fullName>
    </submittedName>
</protein>
<keyword evidence="1" id="KW-1133">Transmembrane helix</keyword>
<dbReference type="OrthoDB" id="377634at2157"/>
<keyword evidence="1" id="KW-0472">Membrane</keyword>
<evidence type="ECO:0000256" key="1">
    <source>
        <dbReference type="SAM" id="Phobius"/>
    </source>
</evidence>
<evidence type="ECO:0000313" key="3">
    <source>
        <dbReference type="Proteomes" id="UP000282322"/>
    </source>
</evidence>
<organism evidence="2 3">
    <name type="scientific">Halocatena pleomorpha</name>
    <dbReference type="NCBI Taxonomy" id="1785090"/>
    <lineage>
        <taxon>Archaea</taxon>
        <taxon>Methanobacteriati</taxon>
        <taxon>Methanobacteriota</taxon>
        <taxon>Stenosarchaea group</taxon>
        <taxon>Halobacteria</taxon>
        <taxon>Halobacteriales</taxon>
        <taxon>Natronomonadaceae</taxon>
        <taxon>Halocatena</taxon>
    </lineage>
</organism>
<feature type="transmembrane region" description="Helical" evidence="1">
    <location>
        <begin position="104"/>
        <end position="128"/>
    </location>
</feature>
<evidence type="ECO:0000313" key="2">
    <source>
        <dbReference type="EMBL" id="RRJ28921.1"/>
    </source>
</evidence>
<comment type="caution">
    <text evidence="2">The sequence shown here is derived from an EMBL/GenBank/DDBJ whole genome shotgun (WGS) entry which is preliminary data.</text>
</comment>
<dbReference type="EMBL" id="RRCH01000031">
    <property type="protein sequence ID" value="RRJ28921.1"/>
    <property type="molecule type" value="Genomic_DNA"/>
</dbReference>